<dbReference type="GO" id="GO:0006812">
    <property type="term" value="P:monoatomic cation transport"/>
    <property type="evidence" value="ECO:0007669"/>
    <property type="project" value="InterPro"/>
</dbReference>
<dbReference type="OrthoDB" id="2011802at2759"/>
<sequence>MAESALPPPPPPTLPNPNYPADSPPPPPPPPAPTPILSCLSSKIKRPSVRVTSEFDSDSSVFFHKVSCKLLDSLAKLKVSFNNDHKGEVSPPHVSFISQYLSIHYNFEDQSTLLNSSLDVGPRLQFRASHDLKAQQGEATMVAKLAEPGYAVQLSSPFPSAGLPKATLKFPLGEVTLEEKEEEETNKMLSINGIVKGQLLNGLCTAQYLDEELKLRYSFKDEELSFIPSISLPSNALSFAFKRRFGPSDKLSYWYNFDSNYWSTVYKHTYGKDLKLKAGYDSEVRLGWASLWVGDEGGKAKTAPLKMKVQFMLQVPQDDIRSSALMFRVKKRWDI</sequence>
<dbReference type="EMBL" id="PDCK01000040">
    <property type="protein sequence ID" value="PRQ46005.1"/>
    <property type="molecule type" value="Genomic_DNA"/>
</dbReference>
<dbReference type="OMA" id="FRIKKRW"/>
<feature type="region of interest" description="Disordered" evidence="1">
    <location>
        <begin position="1"/>
        <end position="38"/>
    </location>
</feature>
<dbReference type="GO" id="GO:0009707">
    <property type="term" value="C:chloroplast outer membrane"/>
    <property type="evidence" value="ECO:0007669"/>
    <property type="project" value="TreeGrafter"/>
</dbReference>
<dbReference type="Gramene" id="PRQ46005">
    <property type="protein sequence ID" value="PRQ46005"/>
    <property type="gene ID" value="RchiOBHm_Chr2g0084461"/>
</dbReference>
<comment type="caution">
    <text evidence="2">The sequence shown here is derived from an EMBL/GenBank/DDBJ whole genome shotgun (WGS) entry which is preliminary data.</text>
</comment>
<accession>A0A2P6RHU8</accession>
<evidence type="ECO:0000313" key="2">
    <source>
        <dbReference type="EMBL" id="PRQ46005.1"/>
    </source>
</evidence>
<dbReference type="GO" id="GO:0005216">
    <property type="term" value="F:monoatomic ion channel activity"/>
    <property type="evidence" value="ECO:0007669"/>
    <property type="project" value="InterPro"/>
</dbReference>
<evidence type="ECO:0008006" key="4">
    <source>
        <dbReference type="Google" id="ProtNLM"/>
    </source>
</evidence>
<dbReference type="InterPro" id="IPR038951">
    <property type="entry name" value="OEP37-like"/>
</dbReference>
<gene>
    <name evidence="2" type="ORF">RchiOBHm_Chr2g0084461</name>
</gene>
<dbReference type="AlphaFoldDB" id="A0A2P6RHU8"/>
<dbReference type="PANTHER" id="PTHR35484">
    <property type="entry name" value="OUTER ENVELOPE PORE PROTEIN 37, CHLOROPLASTIC"/>
    <property type="match status" value="1"/>
</dbReference>
<evidence type="ECO:0000256" key="1">
    <source>
        <dbReference type="SAM" id="MobiDB-lite"/>
    </source>
</evidence>
<dbReference type="Proteomes" id="UP000238479">
    <property type="component" value="Chromosome 2"/>
</dbReference>
<reference evidence="2 3" key="1">
    <citation type="journal article" date="2018" name="Nat. Genet.">
        <title>The Rosa genome provides new insights in the design of modern roses.</title>
        <authorList>
            <person name="Bendahmane M."/>
        </authorList>
    </citation>
    <scope>NUCLEOTIDE SEQUENCE [LARGE SCALE GENOMIC DNA]</scope>
    <source>
        <strain evidence="3">cv. Old Blush</strain>
    </source>
</reference>
<evidence type="ECO:0000313" key="3">
    <source>
        <dbReference type="Proteomes" id="UP000238479"/>
    </source>
</evidence>
<proteinExistence type="predicted"/>
<organism evidence="2 3">
    <name type="scientific">Rosa chinensis</name>
    <name type="common">China rose</name>
    <dbReference type="NCBI Taxonomy" id="74649"/>
    <lineage>
        <taxon>Eukaryota</taxon>
        <taxon>Viridiplantae</taxon>
        <taxon>Streptophyta</taxon>
        <taxon>Embryophyta</taxon>
        <taxon>Tracheophyta</taxon>
        <taxon>Spermatophyta</taxon>
        <taxon>Magnoliopsida</taxon>
        <taxon>eudicotyledons</taxon>
        <taxon>Gunneridae</taxon>
        <taxon>Pentapetalae</taxon>
        <taxon>rosids</taxon>
        <taxon>fabids</taxon>
        <taxon>Rosales</taxon>
        <taxon>Rosaceae</taxon>
        <taxon>Rosoideae</taxon>
        <taxon>Rosoideae incertae sedis</taxon>
        <taxon>Rosa</taxon>
    </lineage>
</organism>
<keyword evidence="3" id="KW-1185">Reference proteome</keyword>
<dbReference type="STRING" id="74649.A0A2P6RHU8"/>
<name>A0A2P6RHU8_ROSCH</name>
<feature type="compositionally biased region" description="Pro residues" evidence="1">
    <location>
        <begin position="1"/>
        <end position="34"/>
    </location>
</feature>
<dbReference type="PANTHER" id="PTHR35484:SF2">
    <property type="entry name" value="OUTER ENVELOPE PORE PROTEIN 37, CHLOROPLASTIC"/>
    <property type="match status" value="1"/>
</dbReference>
<protein>
    <recommendedName>
        <fullName evidence="4">Outer envelope pore protein</fullName>
    </recommendedName>
</protein>